<dbReference type="STRING" id="1073327.SAMN04488108_2338"/>
<feature type="transmembrane region" description="Helical" evidence="1">
    <location>
        <begin position="74"/>
        <end position="93"/>
    </location>
</feature>
<dbReference type="InterPro" id="IPR052712">
    <property type="entry name" value="Acid_resist_chaperone_HdeD"/>
</dbReference>
<feature type="transmembrane region" description="Helical" evidence="1">
    <location>
        <begin position="41"/>
        <end position="62"/>
    </location>
</feature>
<keyword evidence="1" id="KW-0812">Transmembrane</keyword>
<dbReference type="PANTHER" id="PTHR34989:SF1">
    <property type="entry name" value="PROTEIN HDED"/>
    <property type="match status" value="1"/>
</dbReference>
<evidence type="ECO:0000313" key="2">
    <source>
        <dbReference type="EMBL" id="SHO62823.1"/>
    </source>
</evidence>
<accession>A0A1M7ZD75</accession>
<feature type="transmembrane region" description="Helical" evidence="1">
    <location>
        <begin position="133"/>
        <end position="153"/>
    </location>
</feature>
<dbReference type="GO" id="GO:0005886">
    <property type="term" value="C:plasma membrane"/>
    <property type="evidence" value="ECO:0007669"/>
    <property type="project" value="TreeGrafter"/>
</dbReference>
<dbReference type="AlphaFoldDB" id="A0A1M7ZD75"/>
<reference evidence="3" key="1">
    <citation type="submission" date="2016-12" db="EMBL/GenBank/DDBJ databases">
        <authorList>
            <person name="Varghese N."/>
            <person name="Submissions S."/>
        </authorList>
    </citation>
    <scope>NUCLEOTIDE SEQUENCE [LARGE SCALE GENOMIC DNA]</scope>
    <source>
        <strain evidence="3">DSM 25035</strain>
    </source>
</reference>
<dbReference type="Pfam" id="PF03729">
    <property type="entry name" value="DUF308"/>
    <property type="match status" value="2"/>
</dbReference>
<feature type="transmembrane region" description="Helical" evidence="1">
    <location>
        <begin position="16"/>
        <end position="35"/>
    </location>
</feature>
<keyword evidence="1" id="KW-1133">Transmembrane helix</keyword>
<dbReference type="EMBL" id="FRXN01000003">
    <property type="protein sequence ID" value="SHO62823.1"/>
    <property type="molecule type" value="Genomic_DNA"/>
</dbReference>
<keyword evidence="1" id="KW-0472">Membrane</keyword>
<sequence>MANEILKSIKSSIKNWYLQLLIGILFIAVGVYTFMSPGAAYLSLAILFSISFFISGLSDIIFSLSNKDELDNWGWILAIGILTFVTGIILMIHPEISMVTIPFIVGFLFMFRSVAGIGIALDMKSYGIKEWGWMMAFGILGMIFSFIMIWNPIFAGMTLVVLTGMVMLTIGFFHVFLGFKLKKLKGKLHL</sequence>
<feature type="transmembrane region" description="Helical" evidence="1">
    <location>
        <begin position="99"/>
        <end position="121"/>
    </location>
</feature>
<gene>
    <name evidence="2" type="ORF">SAMN04488108_2338</name>
</gene>
<evidence type="ECO:0000256" key="1">
    <source>
        <dbReference type="SAM" id="Phobius"/>
    </source>
</evidence>
<keyword evidence="3" id="KW-1185">Reference proteome</keyword>
<dbReference type="RefSeq" id="WP_073571987.1">
    <property type="nucleotide sequence ID" value="NZ_FRXN01000003.1"/>
</dbReference>
<dbReference type="OrthoDB" id="7059775at2"/>
<dbReference type="InterPro" id="IPR005325">
    <property type="entry name" value="DUF308_memb"/>
</dbReference>
<organism evidence="2 3">
    <name type="scientific">Algoriphagus zhangzhouensis</name>
    <dbReference type="NCBI Taxonomy" id="1073327"/>
    <lineage>
        <taxon>Bacteria</taxon>
        <taxon>Pseudomonadati</taxon>
        <taxon>Bacteroidota</taxon>
        <taxon>Cytophagia</taxon>
        <taxon>Cytophagales</taxon>
        <taxon>Cyclobacteriaceae</taxon>
        <taxon>Algoriphagus</taxon>
    </lineage>
</organism>
<name>A0A1M7ZD75_9BACT</name>
<feature type="transmembrane region" description="Helical" evidence="1">
    <location>
        <begin position="159"/>
        <end position="179"/>
    </location>
</feature>
<protein>
    <submittedName>
        <fullName evidence="2">Uncharacterized membrane protein HdeD, DUF308 family</fullName>
    </submittedName>
</protein>
<proteinExistence type="predicted"/>
<dbReference type="PANTHER" id="PTHR34989">
    <property type="entry name" value="PROTEIN HDED"/>
    <property type="match status" value="1"/>
</dbReference>
<dbReference type="Proteomes" id="UP000184609">
    <property type="component" value="Unassembled WGS sequence"/>
</dbReference>
<evidence type="ECO:0000313" key="3">
    <source>
        <dbReference type="Proteomes" id="UP000184609"/>
    </source>
</evidence>